<evidence type="ECO:0000256" key="4">
    <source>
        <dbReference type="ARBA" id="ARBA00023002"/>
    </source>
</evidence>
<name>B5I595_STRX2</name>
<organism evidence="8 9">
    <name type="scientific">Streptomyces sviceus (strain ATCC 29083 / DSM 924 / JCM 4929 / NBRC 13980 / NCIMB 11184 / NRRL 5439 / UC 5370)</name>
    <dbReference type="NCBI Taxonomy" id="463191"/>
    <lineage>
        <taxon>Bacteria</taxon>
        <taxon>Bacillati</taxon>
        <taxon>Actinomycetota</taxon>
        <taxon>Actinomycetes</taxon>
        <taxon>Kitasatosporales</taxon>
        <taxon>Streptomycetaceae</taxon>
        <taxon>Streptomyces</taxon>
    </lineage>
</organism>
<proteinExistence type="predicted"/>
<feature type="region of interest" description="Disordered" evidence="6">
    <location>
        <begin position="354"/>
        <end position="374"/>
    </location>
</feature>
<keyword evidence="9" id="KW-1185">Reference proteome</keyword>
<dbReference type="SUPFAM" id="SSF54373">
    <property type="entry name" value="FAD-linked reductases, C-terminal domain"/>
    <property type="match status" value="1"/>
</dbReference>
<sequence>MPALPHGPRIAVVGGGIGGLAAAGFLRRAGLTATVHEQAAVLAEVGAGLVAAPNAVRLLRRLDVMEPFLRRAVALERAWEFRRWADGSVLSVEKLTGVCERLYGERTYVLHRSDLLDTLRSAVPDAWIRLGARCTSVDETAGDGVVLRFADGSLVEADVVIGADGMHSVVRGAVTEPAPPEYSGLCAFRTLVPAAAAPEFARRPTHTIWLGPGRHFVHYPIAGGEAVNVVAVAPAGDHTRESWSATASPEDFGAEFADWDPRVRALIAAGGTPGRWALLDRAPLRRWSRGGVTLLGDAAHPMFPFFAQGAAQAVEDAAVLARCLADSPDDLRHALKRYESARLARTTRLQRLSHARRDVNHLPDGPEQRARDAALADSDPLVGNGWIYGFDAEKALARGSADSRSSNLHS</sequence>
<evidence type="ECO:0000313" key="8">
    <source>
        <dbReference type="EMBL" id="EDY60251.1"/>
    </source>
</evidence>
<dbReference type="Gene3D" id="3.50.50.60">
    <property type="entry name" value="FAD/NAD(P)-binding domain"/>
    <property type="match status" value="1"/>
</dbReference>
<dbReference type="PRINTS" id="PR00420">
    <property type="entry name" value="RNGMNOXGNASE"/>
</dbReference>
<evidence type="ECO:0000259" key="7">
    <source>
        <dbReference type="Pfam" id="PF01494"/>
    </source>
</evidence>
<dbReference type="eggNOG" id="COG0654">
    <property type="taxonomic scope" value="Bacteria"/>
</dbReference>
<dbReference type="OrthoDB" id="9782160at2"/>
<dbReference type="PANTHER" id="PTHR13789">
    <property type="entry name" value="MONOOXYGENASE"/>
    <property type="match status" value="1"/>
</dbReference>
<dbReference type="Pfam" id="PF01494">
    <property type="entry name" value="FAD_binding_3"/>
    <property type="match status" value="1"/>
</dbReference>
<dbReference type="RefSeq" id="WP_007380120.1">
    <property type="nucleotide sequence ID" value="NZ_CM000951.1"/>
</dbReference>
<dbReference type="GO" id="GO:0071949">
    <property type="term" value="F:FAD binding"/>
    <property type="evidence" value="ECO:0007669"/>
    <property type="project" value="InterPro"/>
</dbReference>
<dbReference type="SUPFAM" id="SSF51905">
    <property type="entry name" value="FAD/NAD(P)-binding domain"/>
    <property type="match status" value="1"/>
</dbReference>
<evidence type="ECO:0000256" key="1">
    <source>
        <dbReference type="ARBA" id="ARBA00001974"/>
    </source>
</evidence>
<evidence type="ECO:0000256" key="5">
    <source>
        <dbReference type="ARBA" id="ARBA00023033"/>
    </source>
</evidence>
<keyword evidence="3" id="KW-0274">FAD</keyword>
<dbReference type="InterPro" id="IPR036188">
    <property type="entry name" value="FAD/NAD-bd_sf"/>
</dbReference>
<feature type="compositionally biased region" description="Basic and acidic residues" evidence="6">
    <location>
        <begin position="355"/>
        <end position="374"/>
    </location>
</feature>
<dbReference type="PANTHER" id="PTHR13789:SF318">
    <property type="entry name" value="GERANYLGERANYL DIPHOSPHATE REDUCTASE"/>
    <property type="match status" value="1"/>
</dbReference>
<accession>B5I595</accession>
<evidence type="ECO:0000313" key="9">
    <source>
        <dbReference type="Proteomes" id="UP000002785"/>
    </source>
</evidence>
<dbReference type="GO" id="GO:0004497">
    <property type="term" value="F:monooxygenase activity"/>
    <property type="evidence" value="ECO:0007669"/>
    <property type="project" value="UniProtKB-KW"/>
</dbReference>
<dbReference type="HOGENOM" id="CLU_009665_19_5_11"/>
<keyword evidence="2" id="KW-0285">Flavoprotein</keyword>
<comment type="cofactor">
    <cofactor evidence="1">
        <name>FAD</name>
        <dbReference type="ChEBI" id="CHEBI:57692"/>
    </cofactor>
</comment>
<dbReference type="AlphaFoldDB" id="B5I595"/>
<keyword evidence="4" id="KW-0560">Oxidoreductase</keyword>
<feature type="domain" description="FAD-binding" evidence="7">
    <location>
        <begin position="10"/>
        <end position="350"/>
    </location>
</feature>
<keyword evidence="5" id="KW-0503">Monooxygenase</keyword>
<dbReference type="InterPro" id="IPR050493">
    <property type="entry name" value="FAD-dep_Monooxygenase_BioMet"/>
</dbReference>
<protein>
    <submittedName>
        <fullName evidence="8">Salicylate 1-monooxygenase</fullName>
    </submittedName>
</protein>
<dbReference type="EMBL" id="CM000951">
    <property type="protein sequence ID" value="EDY60251.1"/>
    <property type="molecule type" value="Genomic_DNA"/>
</dbReference>
<reference evidence="8" key="1">
    <citation type="submission" date="2009-10" db="EMBL/GenBank/DDBJ databases">
        <title>The genome sequence of Streptomyces sviceus strain ATCC 29083.</title>
        <authorList>
            <consortium name="The Broad Institute Genome Sequencing Platform"/>
            <consortium name="Broad Institute Microbial Sequencing Center"/>
            <person name="Fischbach M."/>
            <person name="Godfrey P."/>
            <person name="Ward D."/>
            <person name="Young S."/>
            <person name="Zeng Q."/>
            <person name="Koehrsen M."/>
            <person name="Alvarado L."/>
            <person name="Berlin A.M."/>
            <person name="Bochicchio J."/>
            <person name="Borenstein D."/>
            <person name="Chapman S.B."/>
            <person name="Chen Z."/>
            <person name="Engels R."/>
            <person name="Freedman E."/>
            <person name="Gellesch M."/>
            <person name="Goldberg J."/>
            <person name="Griggs A."/>
            <person name="Gujja S."/>
            <person name="Heilman E.R."/>
            <person name="Heiman D.I."/>
            <person name="Hepburn T.A."/>
            <person name="Howarth C."/>
            <person name="Jen D."/>
            <person name="Larson L."/>
            <person name="Lewis B."/>
            <person name="Mehta T."/>
            <person name="Park D."/>
            <person name="Pearson M."/>
            <person name="Richards J."/>
            <person name="Roberts A."/>
            <person name="Saif S."/>
            <person name="Shea T.D."/>
            <person name="Shenoy N."/>
            <person name="Sisk P."/>
            <person name="Stolte C."/>
            <person name="Sykes S.N."/>
            <person name="Thomson T."/>
            <person name="Walk T."/>
            <person name="White J."/>
            <person name="Yandava C."/>
            <person name="Straight P."/>
            <person name="Clardy J."/>
            <person name="Hung D."/>
            <person name="Kolter R."/>
            <person name="Mekalanos J."/>
            <person name="Walker S."/>
            <person name="Walsh C.T."/>
            <person name="Wieland-Brown L.C."/>
            <person name="Haas B."/>
            <person name="Nusbaum C."/>
            <person name="Birren B."/>
        </authorList>
    </citation>
    <scope>NUCLEOTIDE SEQUENCE [LARGE SCALE GENOMIC DNA]</scope>
    <source>
        <strain evidence="8">ATCC 29083</strain>
    </source>
</reference>
<evidence type="ECO:0000256" key="3">
    <source>
        <dbReference type="ARBA" id="ARBA00022827"/>
    </source>
</evidence>
<evidence type="ECO:0000256" key="6">
    <source>
        <dbReference type="SAM" id="MobiDB-lite"/>
    </source>
</evidence>
<gene>
    <name evidence="8" type="ORF">SSEG_06829</name>
</gene>
<dbReference type="Proteomes" id="UP000002785">
    <property type="component" value="Chromosome"/>
</dbReference>
<evidence type="ECO:0000256" key="2">
    <source>
        <dbReference type="ARBA" id="ARBA00022630"/>
    </source>
</evidence>
<dbReference type="InterPro" id="IPR002938">
    <property type="entry name" value="FAD-bd"/>
</dbReference>